<dbReference type="Gene3D" id="1.10.10.10">
    <property type="entry name" value="Winged helix-like DNA-binding domain superfamily/Winged helix DNA-binding domain"/>
    <property type="match status" value="2"/>
</dbReference>
<evidence type="ECO:0000313" key="6">
    <source>
        <dbReference type="EMBL" id="AZS89163.1"/>
    </source>
</evidence>
<dbReference type="SUPFAM" id="SSF88946">
    <property type="entry name" value="Sigma2 domain of RNA polymerase sigma factors"/>
    <property type="match status" value="1"/>
</dbReference>
<evidence type="ECO:0000256" key="2">
    <source>
        <dbReference type="ARBA" id="ARBA00023082"/>
    </source>
</evidence>
<feature type="domain" description="RNA polymerase sigma-70" evidence="5">
    <location>
        <begin position="65"/>
        <end position="78"/>
    </location>
</feature>
<dbReference type="Pfam" id="PF04545">
    <property type="entry name" value="Sigma70_r4"/>
    <property type="match status" value="1"/>
</dbReference>
<dbReference type="InterPro" id="IPR013325">
    <property type="entry name" value="RNA_pol_sigma_r2"/>
</dbReference>
<dbReference type="Proteomes" id="UP000501753">
    <property type="component" value="Chromosome"/>
</dbReference>
<keyword evidence="2" id="KW-0731">Sigma factor</keyword>
<gene>
    <name evidence="7" type="ORF">DDJ31_02565</name>
    <name evidence="6" type="ORF">ELQ87_36675</name>
</gene>
<dbReference type="NCBIfam" id="TIGR02937">
    <property type="entry name" value="sigma70-ECF"/>
    <property type="match status" value="1"/>
</dbReference>
<dbReference type="CDD" id="cd06171">
    <property type="entry name" value="Sigma70_r4"/>
    <property type="match status" value="1"/>
</dbReference>
<sequence length="262" mass="28805">MPPQTVVVGPADAHALSEPLFARLRELEEGTAEYSYVRNTLVELNMWVVRQAARRFRPSAEIHDDVLQVGTVGLIKAINRFDPTRGFEFEAFAVPTVAGEIKRFFRDTTWAVRVPRRLKDCRALLREQAVAFEQREGRAPTVAELVERTGLAEDEVVDGLRAAEGYGTVSLDAPAEAGADGLTLADRLGGDDPALGRTDDLVTVAPLVAALPERERTLLAMRYLQDMTQSQIGVELGISQMHVSRLLTRTLATLRSALADRA</sequence>
<dbReference type="Gene3D" id="1.20.120.1810">
    <property type="match status" value="1"/>
</dbReference>
<evidence type="ECO:0000256" key="3">
    <source>
        <dbReference type="ARBA" id="ARBA00023125"/>
    </source>
</evidence>
<dbReference type="PROSITE" id="PS00715">
    <property type="entry name" value="SIGMA70_1"/>
    <property type="match status" value="1"/>
</dbReference>
<dbReference type="InterPro" id="IPR007624">
    <property type="entry name" value="RNA_pol_sigma70_r3"/>
</dbReference>
<dbReference type="EMBL" id="CP034687">
    <property type="protein sequence ID" value="AZS89163.1"/>
    <property type="molecule type" value="Genomic_DNA"/>
</dbReference>
<dbReference type="Pfam" id="PF04539">
    <property type="entry name" value="Sigma70_r3"/>
    <property type="match status" value="1"/>
</dbReference>
<dbReference type="InterPro" id="IPR014284">
    <property type="entry name" value="RNA_pol_sigma-70_dom"/>
</dbReference>
<reference evidence="7 9" key="1">
    <citation type="submission" date="2018-04" db="EMBL/GenBank/DDBJ databases">
        <title>Complete genome sequences of Streptomyces griseoviridis K61 and characterization of antagonistic properties of biological control agents.</title>
        <authorList>
            <person name="Mariita R.M."/>
            <person name="Sello J.K."/>
        </authorList>
    </citation>
    <scope>NUCLEOTIDE SEQUENCE [LARGE SCALE GENOMIC DNA]</scope>
    <source>
        <strain evidence="7 9">K61</strain>
    </source>
</reference>
<dbReference type="Pfam" id="PF04542">
    <property type="entry name" value="Sigma70_r2"/>
    <property type="match status" value="1"/>
</dbReference>
<dbReference type="GO" id="GO:0016987">
    <property type="term" value="F:sigma factor activity"/>
    <property type="evidence" value="ECO:0007669"/>
    <property type="project" value="UniProtKB-KW"/>
</dbReference>
<dbReference type="EMBL" id="CP029078">
    <property type="protein sequence ID" value="QCN83990.1"/>
    <property type="molecule type" value="Genomic_DNA"/>
</dbReference>
<reference evidence="6 8" key="2">
    <citation type="submission" date="2018-12" db="EMBL/GenBank/DDBJ databases">
        <title>Streptomyces griseoviridis F1-27 complete genome.</title>
        <authorList>
            <person name="Mariita R.M."/>
            <person name="Sello J.K."/>
        </authorList>
    </citation>
    <scope>NUCLEOTIDE SEQUENCE [LARGE SCALE GENOMIC DNA]</scope>
    <source>
        <strain evidence="6 8">F1-27</strain>
    </source>
</reference>
<evidence type="ECO:0000313" key="9">
    <source>
        <dbReference type="Proteomes" id="UP000501753"/>
    </source>
</evidence>
<name>A0A3Q9KTV5_STRGD</name>
<proteinExistence type="predicted"/>
<dbReference type="GO" id="GO:0006352">
    <property type="term" value="P:DNA-templated transcription initiation"/>
    <property type="evidence" value="ECO:0007669"/>
    <property type="project" value="InterPro"/>
</dbReference>
<keyword evidence="4" id="KW-0804">Transcription</keyword>
<dbReference type="InterPro" id="IPR007627">
    <property type="entry name" value="RNA_pol_sigma70_r2"/>
</dbReference>
<evidence type="ECO:0000313" key="7">
    <source>
        <dbReference type="EMBL" id="QCN83990.1"/>
    </source>
</evidence>
<dbReference type="InterPro" id="IPR007630">
    <property type="entry name" value="RNA_pol_sigma70_r4"/>
</dbReference>
<dbReference type="KEGG" id="sgd:ELQ87_36675"/>
<dbReference type="Proteomes" id="UP000271291">
    <property type="component" value="Chromosome"/>
</dbReference>
<keyword evidence="9" id="KW-1185">Reference proteome</keyword>
<dbReference type="NCBIfam" id="TIGR02980">
    <property type="entry name" value="SigBFG"/>
    <property type="match status" value="1"/>
</dbReference>
<dbReference type="RefSeq" id="WP_127181933.1">
    <property type="nucleotide sequence ID" value="NZ_CP029078.1"/>
</dbReference>
<organism evidence="6 8">
    <name type="scientific">Streptomyces griseoviridis</name>
    <dbReference type="NCBI Taxonomy" id="45398"/>
    <lineage>
        <taxon>Bacteria</taxon>
        <taxon>Bacillati</taxon>
        <taxon>Actinomycetota</taxon>
        <taxon>Actinomycetes</taxon>
        <taxon>Kitasatosporales</taxon>
        <taxon>Streptomycetaceae</taxon>
        <taxon>Streptomyces</taxon>
    </lineage>
</organism>
<evidence type="ECO:0000313" key="8">
    <source>
        <dbReference type="Proteomes" id="UP000271291"/>
    </source>
</evidence>
<accession>A0A3Q9KTV5</accession>
<dbReference type="GO" id="GO:0003677">
    <property type="term" value="F:DNA binding"/>
    <property type="evidence" value="ECO:0007669"/>
    <property type="project" value="UniProtKB-KW"/>
</dbReference>
<dbReference type="SUPFAM" id="SSF88659">
    <property type="entry name" value="Sigma3 and sigma4 domains of RNA polymerase sigma factors"/>
    <property type="match status" value="2"/>
</dbReference>
<dbReference type="OrthoDB" id="9804285at2"/>
<keyword evidence="3" id="KW-0238">DNA-binding</keyword>
<keyword evidence="1" id="KW-0805">Transcription regulation</keyword>
<dbReference type="PANTHER" id="PTHR30385">
    <property type="entry name" value="SIGMA FACTOR F FLAGELLAR"/>
    <property type="match status" value="1"/>
</dbReference>
<dbReference type="PANTHER" id="PTHR30385:SF4">
    <property type="entry name" value="RNA POLYMERASE SIGMA-E FACTOR"/>
    <property type="match status" value="1"/>
</dbReference>
<dbReference type="PRINTS" id="PR00046">
    <property type="entry name" value="SIGMA70FCT"/>
</dbReference>
<evidence type="ECO:0000256" key="1">
    <source>
        <dbReference type="ARBA" id="ARBA00023015"/>
    </source>
</evidence>
<dbReference type="InterPro" id="IPR014322">
    <property type="entry name" value="RNA_pol_sigma-B/F/G"/>
</dbReference>
<dbReference type="InterPro" id="IPR013324">
    <property type="entry name" value="RNA_pol_sigma_r3/r4-like"/>
</dbReference>
<evidence type="ECO:0000256" key="4">
    <source>
        <dbReference type="ARBA" id="ARBA00023163"/>
    </source>
</evidence>
<protein>
    <submittedName>
        <fullName evidence="7">B/F/G family RNA polymerase sigma-70 factor</fullName>
    </submittedName>
    <submittedName>
        <fullName evidence="6">SigB/SigF/SigG family RNA polymerase sigma factor</fullName>
    </submittedName>
</protein>
<dbReference type="InterPro" id="IPR000943">
    <property type="entry name" value="RNA_pol_sigma70"/>
</dbReference>
<evidence type="ECO:0000259" key="5">
    <source>
        <dbReference type="PROSITE" id="PS00715"/>
    </source>
</evidence>
<dbReference type="InterPro" id="IPR036388">
    <property type="entry name" value="WH-like_DNA-bd_sf"/>
</dbReference>
<dbReference type="AlphaFoldDB" id="A0A3Q9KTV5"/>